<evidence type="ECO:0000313" key="3">
    <source>
        <dbReference type="EMBL" id="CDM32066.1"/>
    </source>
</evidence>
<evidence type="ECO:0000259" key="2">
    <source>
        <dbReference type="Pfam" id="PF04851"/>
    </source>
</evidence>
<keyword evidence="1 3" id="KW-0378">Hydrolase</keyword>
<evidence type="ECO:0000256" key="1">
    <source>
        <dbReference type="ARBA" id="ARBA00022806"/>
    </source>
</evidence>
<name>W6Q7S5_PENRF</name>
<sequence length="45" mass="5219">MVDLQPRSYQLEMFEMSMEKNIIAVMPTGCGKTYMYNLDDNLPVT</sequence>
<dbReference type="GO" id="GO:0004386">
    <property type="term" value="F:helicase activity"/>
    <property type="evidence" value="ECO:0007669"/>
    <property type="project" value="UniProtKB-KW"/>
</dbReference>
<dbReference type="InterPro" id="IPR006935">
    <property type="entry name" value="Helicase/UvrB_N"/>
</dbReference>
<accession>W6Q7S5</accession>
<dbReference type="OrthoDB" id="416741at2759"/>
<evidence type="ECO:0000313" key="4">
    <source>
        <dbReference type="Proteomes" id="UP000030686"/>
    </source>
</evidence>
<dbReference type="EMBL" id="HG792016">
    <property type="protein sequence ID" value="CDM32066.1"/>
    <property type="molecule type" value="Genomic_DNA"/>
</dbReference>
<keyword evidence="1 3" id="KW-0547">Nucleotide-binding</keyword>
<dbReference type="GO" id="GO:0005524">
    <property type="term" value="F:ATP binding"/>
    <property type="evidence" value="ECO:0007669"/>
    <property type="project" value="InterPro"/>
</dbReference>
<dbReference type="Pfam" id="PF04851">
    <property type="entry name" value="ResIII"/>
    <property type="match status" value="1"/>
</dbReference>
<dbReference type="Gene3D" id="3.40.50.300">
    <property type="entry name" value="P-loop containing nucleotide triphosphate hydrolases"/>
    <property type="match status" value="1"/>
</dbReference>
<dbReference type="GO" id="GO:0003677">
    <property type="term" value="F:DNA binding"/>
    <property type="evidence" value="ECO:0007669"/>
    <property type="project" value="InterPro"/>
</dbReference>
<keyword evidence="1 3" id="KW-0347">Helicase</keyword>
<dbReference type="GO" id="GO:0016787">
    <property type="term" value="F:hydrolase activity"/>
    <property type="evidence" value="ECO:0007669"/>
    <property type="project" value="InterPro"/>
</dbReference>
<dbReference type="AlphaFoldDB" id="W6Q7S5"/>
<keyword evidence="1 3" id="KW-0067">ATP-binding</keyword>
<feature type="domain" description="Helicase/UvrB N-terminal" evidence="2">
    <location>
        <begin position="4"/>
        <end position="36"/>
    </location>
</feature>
<dbReference type="SUPFAM" id="SSF52540">
    <property type="entry name" value="P-loop containing nucleoside triphosphate hydrolases"/>
    <property type="match status" value="1"/>
</dbReference>
<protein>
    <submittedName>
        <fullName evidence="3">Helicase/UvrB domain</fullName>
    </submittedName>
</protein>
<proteinExistence type="predicted"/>
<organism evidence="3 4">
    <name type="scientific">Penicillium roqueforti (strain FM164)</name>
    <dbReference type="NCBI Taxonomy" id="1365484"/>
    <lineage>
        <taxon>Eukaryota</taxon>
        <taxon>Fungi</taxon>
        <taxon>Dikarya</taxon>
        <taxon>Ascomycota</taxon>
        <taxon>Pezizomycotina</taxon>
        <taxon>Eurotiomycetes</taxon>
        <taxon>Eurotiomycetidae</taxon>
        <taxon>Eurotiales</taxon>
        <taxon>Aspergillaceae</taxon>
        <taxon>Penicillium</taxon>
    </lineage>
</organism>
<dbReference type="InterPro" id="IPR027417">
    <property type="entry name" value="P-loop_NTPase"/>
</dbReference>
<gene>
    <name evidence="3" type="ORF">PROQFM164_S02g002217</name>
</gene>
<dbReference type="Proteomes" id="UP000030686">
    <property type="component" value="Unassembled WGS sequence"/>
</dbReference>
<keyword evidence="4" id="KW-1185">Reference proteome</keyword>
<reference evidence="3" key="1">
    <citation type="journal article" date="2014" name="Nat. Commun.">
        <title>Multiple recent horizontal transfers of a large genomic region in cheese making fungi.</title>
        <authorList>
            <person name="Cheeseman K."/>
            <person name="Ropars J."/>
            <person name="Renault P."/>
            <person name="Dupont J."/>
            <person name="Gouzy J."/>
            <person name="Branca A."/>
            <person name="Abraham A.L."/>
            <person name="Ceppi M."/>
            <person name="Conseiller E."/>
            <person name="Debuchy R."/>
            <person name="Malagnac F."/>
            <person name="Goarin A."/>
            <person name="Silar P."/>
            <person name="Lacoste S."/>
            <person name="Sallet E."/>
            <person name="Bensimon A."/>
            <person name="Giraud T."/>
            <person name="Brygoo Y."/>
        </authorList>
    </citation>
    <scope>NUCLEOTIDE SEQUENCE [LARGE SCALE GENOMIC DNA]</scope>
    <source>
        <strain evidence="3">FM164</strain>
    </source>
</reference>